<dbReference type="EMBL" id="BART01034708">
    <property type="protein sequence ID" value="GAH06999.1"/>
    <property type="molecule type" value="Genomic_DNA"/>
</dbReference>
<comment type="caution">
    <text evidence="1">The sequence shown here is derived from an EMBL/GenBank/DDBJ whole genome shotgun (WGS) entry which is preliminary data.</text>
</comment>
<reference evidence="1" key="1">
    <citation type="journal article" date="2014" name="Front. Microbiol.">
        <title>High frequency of phylogenetically diverse reductive dehalogenase-homologous genes in deep subseafloor sedimentary metagenomes.</title>
        <authorList>
            <person name="Kawai M."/>
            <person name="Futagami T."/>
            <person name="Toyoda A."/>
            <person name="Takaki Y."/>
            <person name="Nishi S."/>
            <person name="Hori S."/>
            <person name="Arai W."/>
            <person name="Tsubouchi T."/>
            <person name="Morono Y."/>
            <person name="Uchiyama I."/>
            <person name="Ito T."/>
            <person name="Fujiyama A."/>
            <person name="Inagaki F."/>
            <person name="Takami H."/>
        </authorList>
    </citation>
    <scope>NUCLEOTIDE SEQUENCE</scope>
    <source>
        <strain evidence="1">Expedition CK06-06</strain>
    </source>
</reference>
<name>X1DPV1_9ZZZZ</name>
<sequence>MGRGTARSWINIEGSKEYGEFNKKELTCIRKHFGFIRGISSLSPEEQRYILKKLG</sequence>
<proteinExistence type="predicted"/>
<organism evidence="1">
    <name type="scientific">marine sediment metagenome</name>
    <dbReference type="NCBI Taxonomy" id="412755"/>
    <lineage>
        <taxon>unclassified sequences</taxon>
        <taxon>metagenomes</taxon>
        <taxon>ecological metagenomes</taxon>
    </lineage>
</organism>
<dbReference type="AlphaFoldDB" id="X1DPV1"/>
<accession>X1DPV1</accession>
<evidence type="ECO:0000313" key="1">
    <source>
        <dbReference type="EMBL" id="GAH06999.1"/>
    </source>
</evidence>
<protein>
    <submittedName>
        <fullName evidence="1">Uncharacterized protein</fullName>
    </submittedName>
</protein>
<gene>
    <name evidence="1" type="ORF">S01H4_59234</name>
</gene>